<evidence type="ECO:0000259" key="3">
    <source>
        <dbReference type="Pfam" id="PF02932"/>
    </source>
</evidence>
<protein>
    <submittedName>
        <fullName evidence="6">Neur_chan_memb domain-containing protein</fullName>
    </submittedName>
</protein>
<name>A0A183KPU3_9TREM</name>
<dbReference type="STRING" id="6186.A0A183KPU3"/>
<feature type="transmembrane region" description="Helical" evidence="2">
    <location>
        <begin position="109"/>
        <end position="126"/>
    </location>
</feature>
<dbReference type="InterPro" id="IPR006029">
    <property type="entry name" value="Neurotrans-gated_channel_TM"/>
</dbReference>
<evidence type="ECO:0000313" key="5">
    <source>
        <dbReference type="Proteomes" id="UP000279833"/>
    </source>
</evidence>
<dbReference type="Gene3D" id="1.20.58.390">
    <property type="entry name" value="Neurotransmitter-gated ion-channel transmembrane domain"/>
    <property type="match status" value="1"/>
</dbReference>
<evidence type="ECO:0000313" key="6">
    <source>
        <dbReference type="WBParaSite" id="SCUD_0001707801-mRNA-1"/>
    </source>
</evidence>
<reference evidence="4 5" key="2">
    <citation type="submission" date="2018-11" db="EMBL/GenBank/DDBJ databases">
        <authorList>
            <consortium name="Pathogen Informatics"/>
        </authorList>
    </citation>
    <scope>NUCLEOTIDE SEQUENCE [LARGE SCALE GENOMIC DNA]</scope>
    <source>
        <strain evidence="4">Dakar</strain>
        <strain evidence="5">Dakar, Senegal</strain>
    </source>
</reference>
<dbReference type="PANTHER" id="PTHR18945">
    <property type="entry name" value="NEUROTRANSMITTER GATED ION CHANNEL"/>
    <property type="match status" value="1"/>
</dbReference>
<dbReference type="EMBL" id="UZAK01039356">
    <property type="protein sequence ID" value="VDP62807.1"/>
    <property type="molecule type" value="Genomic_DNA"/>
</dbReference>
<proteinExistence type="predicted"/>
<feature type="compositionally biased region" description="Polar residues" evidence="1">
    <location>
        <begin position="167"/>
        <end position="193"/>
    </location>
</feature>
<feature type="domain" description="Neurotransmitter-gated ion-channel transmembrane" evidence="3">
    <location>
        <begin position="12"/>
        <end position="211"/>
    </location>
</feature>
<dbReference type="GO" id="GO:0005216">
    <property type="term" value="F:monoatomic ion channel activity"/>
    <property type="evidence" value="ECO:0007669"/>
    <property type="project" value="InterPro"/>
</dbReference>
<evidence type="ECO:0000256" key="1">
    <source>
        <dbReference type="SAM" id="MobiDB-lite"/>
    </source>
</evidence>
<dbReference type="GO" id="GO:0004888">
    <property type="term" value="F:transmembrane signaling receptor activity"/>
    <property type="evidence" value="ECO:0007669"/>
    <property type="project" value="InterPro"/>
</dbReference>
<dbReference type="Pfam" id="PF02932">
    <property type="entry name" value="Neur_chan_memb"/>
    <property type="match status" value="1"/>
</dbReference>
<dbReference type="WBParaSite" id="SCUD_0001707801-mRNA-1">
    <property type="protein sequence ID" value="SCUD_0001707801-mRNA-1"/>
    <property type="gene ID" value="SCUD_0001707801"/>
</dbReference>
<accession>A0A183KPU3</accession>
<evidence type="ECO:0000256" key="2">
    <source>
        <dbReference type="SAM" id="Phobius"/>
    </source>
</evidence>
<dbReference type="InterPro" id="IPR038050">
    <property type="entry name" value="Neuro_actylchol_rec"/>
</dbReference>
<keyword evidence="2" id="KW-0472">Membrane</keyword>
<dbReference type="GO" id="GO:0016020">
    <property type="term" value="C:membrane"/>
    <property type="evidence" value="ECO:0007669"/>
    <property type="project" value="InterPro"/>
</dbReference>
<gene>
    <name evidence="4" type="ORF">SCUD_LOCUS17075</name>
</gene>
<feature type="transmembrane region" description="Helical" evidence="2">
    <location>
        <begin position="375"/>
        <end position="397"/>
    </location>
</feature>
<dbReference type="SUPFAM" id="SSF90112">
    <property type="entry name" value="Neurotransmitter-gated ion-channel transmembrane pore"/>
    <property type="match status" value="1"/>
</dbReference>
<dbReference type="InterPro" id="IPR006201">
    <property type="entry name" value="Neur_channel"/>
</dbReference>
<feature type="transmembrane region" description="Helical" evidence="2">
    <location>
        <begin position="67"/>
        <end position="89"/>
    </location>
</feature>
<reference evidence="6" key="1">
    <citation type="submission" date="2016-06" db="UniProtKB">
        <authorList>
            <consortium name="WormBaseParasite"/>
        </authorList>
    </citation>
    <scope>IDENTIFICATION</scope>
</reference>
<keyword evidence="5" id="KW-1185">Reference proteome</keyword>
<feature type="compositionally biased region" description="Low complexity" evidence="1">
    <location>
        <begin position="150"/>
        <end position="166"/>
    </location>
</feature>
<feature type="transmembrane region" description="Helical" evidence="2">
    <location>
        <begin position="37"/>
        <end position="55"/>
    </location>
</feature>
<evidence type="ECO:0000313" key="4">
    <source>
        <dbReference type="EMBL" id="VDP62807.1"/>
    </source>
</evidence>
<dbReference type="CDD" id="cd19051">
    <property type="entry name" value="LGIC_TM_cation"/>
    <property type="match status" value="1"/>
</dbReference>
<keyword evidence="2" id="KW-1133">Transmembrane helix</keyword>
<organism evidence="6">
    <name type="scientific">Schistosoma curassoni</name>
    <dbReference type="NCBI Taxonomy" id="6186"/>
    <lineage>
        <taxon>Eukaryota</taxon>
        <taxon>Metazoa</taxon>
        <taxon>Spiralia</taxon>
        <taxon>Lophotrochozoa</taxon>
        <taxon>Platyhelminthes</taxon>
        <taxon>Trematoda</taxon>
        <taxon>Digenea</taxon>
        <taxon>Strigeidida</taxon>
        <taxon>Schistosomatoidea</taxon>
        <taxon>Schistosomatidae</taxon>
        <taxon>Schistosoma</taxon>
    </lineage>
</organism>
<dbReference type="InterPro" id="IPR036719">
    <property type="entry name" value="Neuro-gated_channel_TM_sf"/>
</dbReference>
<feature type="transmembrane region" description="Helical" evidence="2">
    <location>
        <begin position="7"/>
        <end position="31"/>
    </location>
</feature>
<keyword evidence="2" id="KW-0812">Transmembrane</keyword>
<dbReference type="AlphaFoldDB" id="A0A183KPU3"/>
<dbReference type="FunFam" id="1.20.58.390:FF:000073">
    <property type="entry name" value="Neuronal acetylcholine receptor subunit alpha-9-II"/>
    <property type="match status" value="1"/>
</dbReference>
<dbReference type="Proteomes" id="UP000279833">
    <property type="component" value="Unassembled WGS sequence"/>
</dbReference>
<sequence length="402" mass="47619">MRRRTLYYLFNIIFPCLWLTVLSLVSFWLPPDSGEKITLGITVLLAFSVFMLLIAENMPATSEFVPLIGVYLTVTMTMTSLSIILTVLVLHLHHTGSNRQPVPKYIKKIFFNFIAKLLCLNIVYRYQMKQDQSMKLTKQTKLILDQLQNDQQQNDQQQNDQQQNDQYLSSSNHYLPSDVLTSNRQTKKQVSSKQYKENFIEQQHHHHHQEQYESIMMNRLSSTNLNRIHSINEPKPTVHVVRLVDKEEDQQSTSIKKKNLNQQMITKYKQYEMSYDHRTYYTRSTDDLIDNDADDVTLLNSFNKHQHTTHSSINHFKEFQCLLTKLSKILQKTEKQQKIIEIYLSNLYYKQYHEQSIIDIINEWRILAVIVDRMLFWLFLFIAMIATIVILLIMPLFKPTFA</sequence>
<feature type="region of interest" description="Disordered" evidence="1">
    <location>
        <begin position="150"/>
        <end position="194"/>
    </location>
</feature>